<gene>
    <name evidence="1" type="ORF">CTheo_8248</name>
</gene>
<comment type="caution">
    <text evidence="1">The sequence shown here is derived from an EMBL/GenBank/DDBJ whole genome shotgun (WGS) entry which is preliminary data.</text>
</comment>
<dbReference type="Proteomes" id="UP000383932">
    <property type="component" value="Unassembled WGS sequence"/>
</dbReference>
<reference evidence="1 2" key="1">
    <citation type="journal article" date="2019" name="Fungal Biol. Biotechnol.">
        <title>Draft genome sequence of fastidious pathogen Ceratobasidium theobromae, which causes vascular-streak dieback in Theobroma cacao.</title>
        <authorList>
            <person name="Ali S.S."/>
            <person name="Asman A."/>
            <person name="Shao J."/>
            <person name="Firmansyah A.P."/>
            <person name="Susilo A.W."/>
            <person name="Rosmana A."/>
            <person name="McMahon P."/>
            <person name="Junaid M."/>
            <person name="Guest D."/>
            <person name="Kheng T.Y."/>
            <person name="Meinhardt L.W."/>
            <person name="Bailey B.A."/>
        </authorList>
    </citation>
    <scope>NUCLEOTIDE SEQUENCE [LARGE SCALE GENOMIC DNA]</scope>
    <source>
        <strain evidence="1 2">CT2</strain>
    </source>
</reference>
<name>A0A5N5Q943_9AGAM</name>
<accession>A0A5N5Q943</accession>
<evidence type="ECO:0000313" key="2">
    <source>
        <dbReference type="Proteomes" id="UP000383932"/>
    </source>
</evidence>
<evidence type="ECO:0000313" key="1">
    <source>
        <dbReference type="EMBL" id="KAB5588310.1"/>
    </source>
</evidence>
<organism evidence="1 2">
    <name type="scientific">Ceratobasidium theobromae</name>
    <dbReference type="NCBI Taxonomy" id="1582974"/>
    <lineage>
        <taxon>Eukaryota</taxon>
        <taxon>Fungi</taxon>
        <taxon>Dikarya</taxon>
        <taxon>Basidiomycota</taxon>
        <taxon>Agaricomycotina</taxon>
        <taxon>Agaricomycetes</taxon>
        <taxon>Cantharellales</taxon>
        <taxon>Ceratobasidiaceae</taxon>
        <taxon>Ceratobasidium</taxon>
    </lineage>
</organism>
<proteinExistence type="predicted"/>
<dbReference type="EMBL" id="SSOP01000492">
    <property type="protein sequence ID" value="KAB5588310.1"/>
    <property type="molecule type" value="Genomic_DNA"/>
</dbReference>
<protein>
    <submittedName>
        <fullName evidence="1">Uncharacterized protein</fullName>
    </submittedName>
</protein>
<sequence>MGLQVEPTVRALELEIFCQAVGALQLLYPPEDPQEEEQKEGEPPKSIEVFVQEEVMVQEKPWLDQVSSEEVGWHTGGVWTGEEEHWDGWGLSPVEPRDLERNVVDFEAIAANWTSAVDK</sequence>
<dbReference type="AlphaFoldDB" id="A0A5N5Q943"/>
<keyword evidence="2" id="KW-1185">Reference proteome</keyword>